<organism evidence="4 5">
    <name type="scientific">Clostridium magnum DSM 2767</name>
    <dbReference type="NCBI Taxonomy" id="1121326"/>
    <lineage>
        <taxon>Bacteria</taxon>
        <taxon>Bacillati</taxon>
        <taxon>Bacillota</taxon>
        <taxon>Clostridia</taxon>
        <taxon>Eubacteriales</taxon>
        <taxon>Clostridiaceae</taxon>
        <taxon>Clostridium</taxon>
    </lineage>
</organism>
<dbReference type="Pfam" id="PF14574">
    <property type="entry name" value="RACo_C_ter"/>
    <property type="match status" value="1"/>
</dbReference>
<dbReference type="Gene3D" id="3.30.420.480">
    <property type="entry name" value="Domain of unknown function (DUF4445)"/>
    <property type="match status" value="1"/>
</dbReference>
<dbReference type="InterPro" id="IPR052911">
    <property type="entry name" value="Corrinoid_activation_enz"/>
</dbReference>
<dbReference type="InterPro" id="IPR027980">
    <property type="entry name" value="RACo_C"/>
</dbReference>
<evidence type="ECO:0000259" key="2">
    <source>
        <dbReference type="Pfam" id="PF17650"/>
    </source>
</evidence>
<evidence type="ECO:0008006" key="6">
    <source>
        <dbReference type="Google" id="ProtNLM"/>
    </source>
</evidence>
<dbReference type="Proteomes" id="UP000076603">
    <property type="component" value="Unassembled WGS sequence"/>
</dbReference>
<accession>A0A162TKS9</accession>
<evidence type="ECO:0000259" key="1">
    <source>
        <dbReference type="Pfam" id="PF14574"/>
    </source>
</evidence>
<sequence length="512" mass="56866">MKPICKKEYLELKPPEVGDTVADKDRIVKALKPKYGNVYISISTLKSYYKLLRNFDWKLTVTMVQNGYCWEIIIIETGNTTDKNFAYAADLGSTTVVMQLVDLNSGNVLCEESILNHQATYGADILSRIFYVKDNEEHLKEIQQATLNNFRELMDKIHSFTGISPSECGALIIGGNTTMIHFLFGIDPWFIFYTPYTPSFNRCDFISGRDIGLPFRGLVYCFPSVANYLGGDIISGLLTTQIHKESELSLYMDIGTNGEMILGNNEFMIGVAGAAGPALEGGISKQGMRASRGAVDSVRIVNNEMIITTIENAKPIGICGSGIVDLLAEMLLEGWIDHSGRFVPGKSDRILLREGEYVVIYAWENESGSGEELLFSQTDILSFMDTKAAANTMVEFLLDELGIGPQEINRIYMAGAFGTYINLESAITIGLYPDLPRERFIQVGNGSLKGACMLLKDAEELLAVESIVNNIVYLQLGEAKDFISKMSAAKFLPHTDFTLYPTVMENIKRRRC</sequence>
<dbReference type="InterPro" id="IPR041414">
    <property type="entry name" value="Raco-like_middle"/>
</dbReference>
<dbReference type="AlphaFoldDB" id="A0A162TKS9"/>
<dbReference type="PATRIC" id="fig|1121326.3.peg.2593"/>
<dbReference type="InterPro" id="IPR042259">
    <property type="entry name" value="Raco-like_middle_sf"/>
</dbReference>
<name>A0A162TKS9_9CLOT</name>
<dbReference type="STRING" id="1121326.CLMAG_25870"/>
<dbReference type="InterPro" id="IPR040506">
    <property type="entry name" value="RACo_linker"/>
</dbReference>
<keyword evidence="5" id="KW-1185">Reference proteome</keyword>
<reference evidence="4 5" key="1">
    <citation type="submission" date="2016-04" db="EMBL/GenBank/DDBJ databases">
        <title>Genome sequence of Clostridium magnum DSM 2767.</title>
        <authorList>
            <person name="Poehlein A."/>
            <person name="Uhlig R."/>
            <person name="Fischer R."/>
            <person name="Bahl H."/>
            <person name="Daniel R."/>
        </authorList>
    </citation>
    <scope>NUCLEOTIDE SEQUENCE [LARGE SCALE GENOMIC DNA]</scope>
    <source>
        <strain evidence="4 5">DSM 2767</strain>
    </source>
</reference>
<dbReference type="PANTHER" id="PTHR42895">
    <property type="entry name" value="IRON-SULFUR CLUSTER-BINDING PROTEIN-RELATED"/>
    <property type="match status" value="1"/>
</dbReference>
<proteinExistence type="predicted"/>
<feature type="domain" description="RACo C-terminal" evidence="1">
    <location>
        <begin position="247"/>
        <end position="503"/>
    </location>
</feature>
<dbReference type="Pfam" id="PF17650">
    <property type="entry name" value="RACo_linker"/>
    <property type="match status" value="1"/>
</dbReference>
<comment type="caution">
    <text evidence="4">The sequence shown here is derived from an EMBL/GenBank/DDBJ whole genome shotgun (WGS) entry which is preliminary data.</text>
</comment>
<dbReference type="PANTHER" id="PTHR42895:SF1">
    <property type="entry name" value="IRON-SULFUR CLUSTER PROTEIN"/>
    <property type="match status" value="1"/>
</dbReference>
<gene>
    <name evidence="4" type="ORF">CLMAG_25870</name>
</gene>
<dbReference type="OrthoDB" id="9810588at2"/>
<feature type="domain" description="RACo linker region" evidence="2">
    <location>
        <begin position="1"/>
        <end position="81"/>
    </location>
</feature>
<protein>
    <recommendedName>
        <fullName evidence="6">Na(+)-translocating NADH-quinone reductase subunit F</fullName>
    </recommendedName>
</protein>
<evidence type="ECO:0000313" key="4">
    <source>
        <dbReference type="EMBL" id="KZL92773.1"/>
    </source>
</evidence>
<dbReference type="Pfam" id="PF17651">
    <property type="entry name" value="Raco_middle"/>
    <property type="match status" value="1"/>
</dbReference>
<dbReference type="Gene3D" id="3.10.20.880">
    <property type="match status" value="1"/>
</dbReference>
<evidence type="ECO:0000313" key="5">
    <source>
        <dbReference type="Proteomes" id="UP000076603"/>
    </source>
</evidence>
<evidence type="ECO:0000259" key="3">
    <source>
        <dbReference type="Pfam" id="PF17651"/>
    </source>
</evidence>
<dbReference type="EMBL" id="LWAE01000002">
    <property type="protein sequence ID" value="KZL92773.1"/>
    <property type="molecule type" value="Genomic_DNA"/>
</dbReference>
<feature type="domain" description="RACo-like middle region" evidence="3">
    <location>
        <begin position="86"/>
        <end position="245"/>
    </location>
</feature>